<organism evidence="2 3">
    <name type="scientific">Paenibacillus albiflavus</name>
    <dbReference type="NCBI Taxonomy" id="2545760"/>
    <lineage>
        <taxon>Bacteria</taxon>
        <taxon>Bacillati</taxon>
        <taxon>Bacillota</taxon>
        <taxon>Bacilli</taxon>
        <taxon>Bacillales</taxon>
        <taxon>Paenibacillaceae</taxon>
        <taxon>Paenibacillus</taxon>
    </lineage>
</organism>
<evidence type="ECO:0000313" key="2">
    <source>
        <dbReference type="EMBL" id="TCZ80140.1"/>
    </source>
</evidence>
<dbReference type="EMBL" id="SKFG01000002">
    <property type="protein sequence ID" value="TCZ80140.1"/>
    <property type="molecule type" value="Genomic_DNA"/>
</dbReference>
<comment type="caution">
    <text evidence="2">The sequence shown here is derived from an EMBL/GenBank/DDBJ whole genome shotgun (WGS) entry which is preliminary data.</text>
</comment>
<name>A0A4R4ELC2_9BACL</name>
<evidence type="ECO:0000259" key="1">
    <source>
        <dbReference type="Pfam" id="PF01636"/>
    </source>
</evidence>
<dbReference type="RefSeq" id="WP_132416787.1">
    <property type="nucleotide sequence ID" value="NZ_SKFG01000002.1"/>
</dbReference>
<feature type="domain" description="Aminoglycoside phosphotransferase" evidence="1">
    <location>
        <begin position="21"/>
        <end position="221"/>
    </location>
</feature>
<dbReference type="Pfam" id="PF01636">
    <property type="entry name" value="APH"/>
    <property type="match status" value="1"/>
</dbReference>
<evidence type="ECO:0000313" key="3">
    <source>
        <dbReference type="Proteomes" id="UP000295418"/>
    </source>
</evidence>
<keyword evidence="3" id="KW-1185">Reference proteome</keyword>
<dbReference type="InterPro" id="IPR002575">
    <property type="entry name" value="Aminoglycoside_PTrfase"/>
</dbReference>
<dbReference type="Proteomes" id="UP000295418">
    <property type="component" value="Unassembled WGS sequence"/>
</dbReference>
<proteinExistence type="predicted"/>
<sequence>MYAEYDQILLIYEIRDIVNVCQLKHGNTSKAAKVVTKDTAYILRTLHSRWQGEWEYQISEYLGPFRIAPRIIPTKYGAAYAVVAGNYYNLQEFIATDTEVTQGINSEMLGQTIGTMHYLMNQVKLENYQEDRFKLETQYTKALRKWNLTDFTTYVPNLDELVHELKILDTTNDGDLIHGDLGKWNMLFHSDQITVIDFGEVRYGSRYMDLAAVVTSIWGKVQTVETCKSQVLKFLDWYTHFNGTVDYAKLISYIKLWNLRGFLSILTKTDELINAVNYYDKLRNNESILIDVLGKSES</sequence>
<protein>
    <recommendedName>
        <fullName evidence="1">Aminoglycoside phosphotransferase domain-containing protein</fullName>
    </recommendedName>
</protein>
<accession>A0A4R4ELC2</accession>
<reference evidence="2 3" key="1">
    <citation type="submission" date="2019-03" db="EMBL/GenBank/DDBJ databases">
        <authorList>
            <person name="Kim M.K.M."/>
        </authorList>
    </citation>
    <scope>NUCLEOTIDE SEQUENCE [LARGE SCALE GENOMIC DNA]</scope>
    <source>
        <strain evidence="2 3">18JY21-1</strain>
    </source>
</reference>
<dbReference type="OrthoDB" id="60975at2"/>
<dbReference type="InterPro" id="IPR011009">
    <property type="entry name" value="Kinase-like_dom_sf"/>
</dbReference>
<dbReference type="SUPFAM" id="SSF56112">
    <property type="entry name" value="Protein kinase-like (PK-like)"/>
    <property type="match status" value="1"/>
</dbReference>
<dbReference type="Gene3D" id="3.90.1200.10">
    <property type="match status" value="1"/>
</dbReference>
<dbReference type="AlphaFoldDB" id="A0A4R4ELC2"/>
<gene>
    <name evidence="2" type="ORF">E0485_04635</name>
</gene>